<feature type="compositionally biased region" description="Polar residues" evidence="1">
    <location>
        <begin position="1"/>
        <end position="13"/>
    </location>
</feature>
<feature type="compositionally biased region" description="Basic and acidic residues" evidence="1">
    <location>
        <begin position="287"/>
        <end position="298"/>
    </location>
</feature>
<dbReference type="AlphaFoldDB" id="A0AAV5GTB1"/>
<comment type="caution">
    <text evidence="2">The sequence shown here is derived from an EMBL/GenBank/DDBJ whole genome shotgun (WGS) entry which is preliminary data.</text>
</comment>
<keyword evidence="3" id="KW-1185">Reference proteome</keyword>
<dbReference type="Proteomes" id="UP001342314">
    <property type="component" value="Unassembled WGS sequence"/>
</dbReference>
<feature type="compositionally biased region" description="Basic and acidic residues" evidence="1">
    <location>
        <begin position="196"/>
        <end position="212"/>
    </location>
</feature>
<evidence type="ECO:0000313" key="3">
    <source>
        <dbReference type="Proteomes" id="UP001342314"/>
    </source>
</evidence>
<feature type="compositionally biased region" description="Low complexity" evidence="1">
    <location>
        <begin position="51"/>
        <end position="65"/>
    </location>
</feature>
<feature type="region of interest" description="Disordered" evidence="1">
    <location>
        <begin position="1"/>
        <end position="298"/>
    </location>
</feature>
<gene>
    <name evidence="2" type="ORF">Rhopal_006525-T1</name>
</gene>
<evidence type="ECO:0008006" key="4">
    <source>
        <dbReference type="Google" id="ProtNLM"/>
    </source>
</evidence>
<protein>
    <recommendedName>
        <fullName evidence="4">Dehydrin</fullName>
    </recommendedName>
</protein>
<dbReference type="EMBL" id="BQKY01000014">
    <property type="protein sequence ID" value="GJN93468.1"/>
    <property type="molecule type" value="Genomic_DNA"/>
</dbReference>
<feature type="compositionally biased region" description="Low complexity" evidence="1">
    <location>
        <begin position="147"/>
        <end position="165"/>
    </location>
</feature>
<organism evidence="2 3">
    <name type="scientific">Rhodotorula paludigena</name>
    <dbReference type="NCBI Taxonomy" id="86838"/>
    <lineage>
        <taxon>Eukaryota</taxon>
        <taxon>Fungi</taxon>
        <taxon>Dikarya</taxon>
        <taxon>Basidiomycota</taxon>
        <taxon>Pucciniomycotina</taxon>
        <taxon>Microbotryomycetes</taxon>
        <taxon>Sporidiobolales</taxon>
        <taxon>Sporidiobolaceae</taxon>
        <taxon>Rhodotorula</taxon>
    </lineage>
</organism>
<proteinExistence type="predicted"/>
<feature type="compositionally biased region" description="Basic and acidic residues" evidence="1">
    <location>
        <begin position="78"/>
        <end position="87"/>
    </location>
</feature>
<name>A0AAV5GTB1_9BASI</name>
<accession>A0AAV5GTB1</accession>
<evidence type="ECO:0000256" key="1">
    <source>
        <dbReference type="SAM" id="MobiDB-lite"/>
    </source>
</evidence>
<reference evidence="2 3" key="1">
    <citation type="submission" date="2021-12" db="EMBL/GenBank/DDBJ databases">
        <title>High titer production of polyol ester of fatty acids by Rhodotorula paludigena BS15 towards product separation-free biomass refinery.</title>
        <authorList>
            <person name="Mano J."/>
            <person name="Ono H."/>
            <person name="Tanaka T."/>
            <person name="Naito K."/>
            <person name="Sushida H."/>
            <person name="Ike M."/>
            <person name="Tokuyasu K."/>
            <person name="Kitaoka M."/>
        </authorList>
    </citation>
    <scope>NUCLEOTIDE SEQUENCE [LARGE SCALE GENOMIC DNA]</scope>
    <source>
        <strain evidence="2 3">BS15</strain>
    </source>
</reference>
<sequence length="298" mass="29327">MSSTHYNDSTTSAGRPIGSTAGAPHGVGLASEATQGTAHTGGYDSTGGSAGFSSSNTGYGSSTTAGHHHSSAGVTDSSTHKAGEALKHPGAAASHPRAPGTAAEYEDARKGGRVGPNHDSSRAAGCTPSDTTSTGRSGAYGSSVPHGEGTSYPSTTSTGTTHVSGQPGTATHQLGESVKHPATAASHPSHPGTAAELKDSREHQYGSGEKQHHVGLGSTTEPGVGGTGSHHSSSTGTGVTGGSATDDSHHKPTITDKLVGGAEALVGKATGNHDKVEQGQARQHGGKTAEESVKHSGL</sequence>
<evidence type="ECO:0000313" key="2">
    <source>
        <dbReference type="EMBL" id="GJN93468.1"/>
    </source>
</evidence>